<evidence type="ECO:0000256" key="1">
    <source>
        <dbReference type="SAM" id="MobiDB-lite"/>
    </source>
</evidence>
<keyword evidence="3" id="KW-1185">Reference proteome</keyword>
<organism evidence="4">
    <name type="scientific">Angiostrongylus costaricensis</name>
    <name type="common">Nematode worm</name>
    <dbReference type="NCBI Taxonomy" id="334426"/>
    <lineage>
        <taxon>Eukaryota</taxon>
        <taxon>Metazoa</taxon>
        <taxon>Ecdysozoa</taxon>
        <taxon>Nematoda</taxon>
        <taxon>Chromadorea</taxon>
        <taxon>Rhabditida</taxon>
        <taxon>Rhabditina</taxon>
        <taxon>Rhabditomorpha</taxon>
        <taxon>Strongyloidea</taxon>
        <taxon>Metastrongylidae</taxon>
        <taxon>Angiostrongylus</taxon>
    </lineage>
</organism>
<evidence type="ECO:0000313" key="4">
    <source>
        <dbReference type="WBParaSite" id="ACOC_0001166301-mRNA-1"/>
    </source>
</evidence>
<protein>
    <submittedName>
        <fullName evidence="2 4">Uncharacterized protein</fullName>
    </submittedName>
</protein>
<feature type="region of interest" description="Disordered" evidence="1">
    <location>
        <begin position="45"/>
        <end position="64"/>
    </location>
</feature>
<dbReference type="STRING" id="334426.A0A0R3PYW7"/>
<evidence type="ECO:0000313" key="3">
    <source>
        <dbReference type="Proteomes" id="UP000267027"/>
    </source>
</evidence>
<sequence length="149" mass="16827">MKFVVMQYMVNSQWLSQFPTSWPGAPSVLGVEVVVHHLVFPSILEEEPTESPPPDVLPSPPRIDQTASFSTAVNGSNIAGEKERQEFWLLGITELKKGHEIHTTRLKIENLQKALIESISDLRKMEIEMNEILRRKSELLGLPVPNSFP</sequence>
<dbReference type="AlphaFoldDB" id="A0A0R3PYW7"/>
<dbReference type="Proteomes" id="UP000267027">
    <property type="component" value="Unassembled WGS sequence"/>
</dbReference>
<dbReference type="EMBL" id="UYYA01004751">
    <property type="protein sequence ID" value="VDM63249.1"/>
    <property type="molecule type" value="Genomic_DNA"/>
</dbReference>
<dbReference type="OrthoDB" id="5872532at2759"/>
<proteinExistence type="predicted"/>
<dbReference type="WBParaSite" id="ACOC_0001166301-mRNA-1">
    <property type="protein sequence ID" value="ACOC_0001166301-mRNA-1"/>
    <property type="gene ID" value="ACOC_0001166301"/>
</dbReference>
<gene>
    <name evidence="2" type="ORF">ACOC_LOCUS11664</name>
</gene>
<evidence type="ECO:0000313" key="2">
    <source>
        <dbReference type="EMBL" id="VDM63249.1"/>
    </source>
</evidence>
<name>A0A0R3PYW7_ANGCS</name>
<accession>A0A0R3PYW7</accession>
<reference evidence="2 3" key="2">
    <citation type="submission" date="2018-11" db="EMBL/GenBank/DDBJ databases">
        <authorList>
            <consortium name="Pathogen Informatics"/>
        </authorList>
    </citation>
    <scope>NUCLEOTIDE SEQUENCE [LARGE SCALE GENOMIC DNA]</scope>
    <source>
        <strain evidence="2 3">Costa Rica</strain>
    </source>
</reference>
<feature type="compositionally biased region" description="Pro residues" evidence="1">
    <location>
        <begin position="50"/>
        <end position="61"/>
    </location>
</feature>
<reference evidence="4" key="1">
    <citation type="submission" date="2017-02" db="UniProtKB">
        <authorList>
            <consortium name="WormBaseParasite"/>
        </authorList>
    </citation>
    <scope>IDENTIFICATION</scope>
</reference>